<gene>
    <name evidence="3" type="ORF">EDB92DRAFT_1790648</name>
</gene>
<feature type="domain" description="Gfd2/YDR514C-like C-terminal" evidence="2">
    <location>
        <begin position="170"/>
        <end position="359"/>
    </location>
</feature>
<dbReference type="Pfam" id="PF21762">
    <property type="entry name" value="DEDDh_C"/>
    <property type="match status" value="1"/>
</dbReference>
<name>A0AAD4LPI7_9AGAM</name>
<feature type="compositionally biased region" description="Polar residues" evidence="1">
    <location>
        <begin position="442"/>
        <end position="463"/>
    </location>
</feature>
<keyword evidence="4" id="KW-1185">Reference proteome</keyword>
<dbReference type="InterPro" id="IPR036397">
    <property type="entry name" value="RNaseH_sf"/>
</dbReference>
<feature type="region of interest" description="Disordered" evidence="1">
    <location>
        <begin position="370"/>
        <end position="463"/>
    </location>
</feature>
<dbReference type="SUPFAM" id="SSF53098">
    <property type="entry name" value="Ribonuclease H-like"/>
    <property type="match status" value="1"/>
</dbReference>
<dbReference type="EMBL" id="JAKELL010000004">
    <property type="protein sequence ID" value="KAH8999106.1"/>
    <property type="molecule type" value="Genomic_DNA"/>
</dbReference>
<dbReference type="Proteomes" id="UP001201163">
    <property type="component" value="Unassembled WGS sequence"/>
</dbReference>
<reference evidence="3" key="1">
    <citation type="submission" date="2022-01" db="EMBL/GenBank/DDBJ databases">
        <title>Comparative genomics reveals a dynamic genome evolution in the ectomycorrhizal milk-cap (Lactarius) mushrooms.</title>
        <authorList>
            <consortium name="DOE Joint Genome Institute"/>
            <person name="Lebreton A."/>
            <person name="Tang N."/>
            <person name="Kuo A."/>
            <person name="LaButti K."/>
            <person name="Drula E."/>
            <person name="Barry K."/>
            <person name="Clum A."/>
            <person name="Lipzen A."/>
            <person name="Mousain D."/>
            <person name="Ng V."/>
            <person name="Wang R."/>
            <person name="Wang X."/>
            <person name="Dai Y."/>
            <person name="Henrissat B."/>
            <person name="Grigoriev I.V."/>
            <person name="Guerin-Laguette A."/>
            <person name="Yu F."/>
            <person name="Martin F.M."/>
        </authorList>
    </citation>
    <scope>NUCLEOTIDE SEQUENCE</scope>
    <source>
        <strain evidence="3">QP</strain>
    </source>
</reference>
<organism evidence="3 4">
    <name type="scientific">Lactarius akahatsu</name>
    <dbReference type="NCBI Taxonomy" id="416441"/>
    <lineage>
        <taxon>Eukaryota</taxon>
        <taxon>Fungi</taxon>
        <taxon>Dikarya</taxon>
        <taxon>Basidiomycota</taxon>
        <taxon>Agaricomycotina</taxon>
        <taxon>Agaricomycetes</taxon>
        <taxon>Russulales</taxon>
        <taxon>Russulaceae</taxon>
        <taxon>Lactarius</taxon>
    </lineage>
</organism>
<dbReference type="InterPro" id="IPR012337">
    <property type="entry name" value="RNaseH-like_sf"/>
</dbReference>
<dbReference type="PANTHER" id="PTHR28083">
    <property type="entry name" value="GOOD FOR FULL DBP5 ACTIVITY PROTEIN 2"/>
    <property type="match status" value="1"/>
</dbReference>
<dbReference type="GO" id="GO:0005634">
    <property type="term" value="C:nucleus"/>
    <property type="evidence" value="ECO:0007669"/>
    <property type="project" value="TreeGrafter"/>
</dbReference>
<sequence length="463" mass="53291">MTVKETSFTKVIHGFYRYTDIWFEWNQVLKYKEDGYALKAIIAHDALVHPDHPLRLEGKQGIELSIGTLENGEARLLFSSAQVEYIRYWLHTMGFTKELIPLPYSDCLLTSSRLQNHSPVIFKTGGDLRNSLKMIDKNNRKLKGSDSNLNARRLMFERIRSLWSEQRGAWCAVDFEAWDRDHRVITEFGWSMVSWKDGEPVEDMGHLVVAKHRTYTNHYIPENRRFYHYGQSEDVTLKQLRERIHNMIQSTRKPGPLFLVFHDNHEDLKYLRSPEIEAPLEDLSFFLPESCAEAEASDTNKIYVIDTSELFAALEGDSGGQKRSLERVCRLLQIKSEFTQHLHNAGNDARCTHLVLKEMASGDPLDMQRTARWPLHTSTNGGLRVRFSKEDEDSDAMPSDNDDDDELTAGPYDPRTGRLREGWAERAARLQERLDGIRAEQENPTDSGNGQPAEMSVSTQESQ</sequence>
<feature type="compositionally biased region" description="Acidic residues" evidence="1">
    <location>
        <begin position="390"/>
        <end position="407"/>
    </location>
</feature>
<evidence type="ECO:0000313" key="4">
    <source>
        <dbReference type="Proteomes" id="UP001201163"/>
    </source>
</evidence>
<proteinExistence type="predicted"/>
<dbReference type="Gene3D" id="3.30.420.10">
    <property type="entry name" value="Ribonuclease H-like superfamily/Ribonuclease H"/>
    <property type="match status" value="1"/>
</dbReference>
<comment type="caution">
    <text evidence="3">The sequence shown here is derived from an EMBL/GenBank/DDBJ whole genome shotgun (WGS) entry which is preliminary data.</text>
</comment>
<evidence type="ECO:0000256" key="1">
    <source>
        <dbReference type="SAM" id="MobiDB-lite"/>
    </source>
</evidence>
<evidence type="ECO:0000259" key="2">
    <source>
        <dbReference type="Pfam" id="PF21762"/>
    </source>
</evidence>
<dbReference type="InterPro" id="IPR048519">
    <property type="entry name" value="Gfd2/YDR514C-like_C"/>
</dbReference>
<feature type="compositionally biased region" description="Basic and acidic residues" evidence="1">
    <location>
        <begin position="415"/>
        <end position="441"/>
    </location>
</feature>
<evidence type="ECO:0000313" key="3">
    <source>
        <dbReference type="EMBL" id="KAH8999106.1"/>
    </source>
</evidence>
<dbReference type="PANTHER" id="PTHR28083:SF1">
    <property type="entry name" value="GOOD FOR FULL DBP5 ACTIVITY PROTEIN 2"/>
    <property type="match status" value="1"/>
</dbReference>
<dbReference type="InterPro" id="IPR040151">
    <property type="entry name" value="Gfd2/YDR514C-like"/>
</dbReference>
<protein>
    <recommendedName>
        <fullName evidence="2">Gfd2/YDR514C-like C-terminal domain-containing protein</fullName>
    </recommendedName>
</protein>
<accession>A0AAD4LPI7</accession>
<dbReference type="GO" id="GO:0003676">
    <property type="term" value="F:nucleic acid binding"/>
    <property type="evidence" value="ECO:0007669"/>
    <property type="project" value="InterPro"/>
</dbReference>
<dbReference type="AlphaFoldDB" id="A0AAD4LPI7"/>